<keyword evidence="1" id="KW-0812">Transmembrane</keyword>
<dbReference type="Proteomes" id="UP000004923">
    <property type="component" value="Unassembled WGS sequence"/>
</dbReference>
<gene>
    <name evidence="3" type="ORF">HMPREF9443_01983</name>
</gene>
<comment type="caution">
    <text evidence="3">The sequence shown here is derived from an EMBL/GenBank/DDBJ whole genome shotgun (WGS) entry which is preliminary data.</text>
</comment>
<dbReference type="InterPro" id="IPR019575">
    <property type="entry name" value="Nuop51_4Fe4S-bd"/>
</dbReference>
<organism evidence="3 4">
    <name type="scientific">Phascolarctobacterium succinatutens YIT 12067</name>
    <dbReference type="NCBI Taxonomy" id="626939"/>
    <lineage>
        <taxon>Bacteria</taxon>
        <taxon>Bacillati</taxon>
        <taxon>Bacillota</taxon>
        <taxon>Negativicutes</taxon>
        <taxon>Acidaminococcales</taxon>
        <taxon>Acidaminococcaceae</taxon>
        <taxon>Phascolarctobacterium</taxon>
    </lineage>
</organism>
<dbReference type="Pfam" id="PF10589">
    <property type="entry name" value="NADH_4Fe-4S"/>
    <property type="match status" value="1"/>
</dbReference>
<evidence type="ECO:0000256" key="1">
    <source>
        <dbReference type="SAM" id="Phobius"/>
    </source>
</evidence>
<dbReference type="NCBIfam" id="NF009410">
    <property type="entry name" value="PRK12771.1"/>
    <property type="match status" value="1"/>
</dbReference>
<dbReference type="AlphaFoldDB" id="E8LGG7"/>
<name>E8LGG7_9FIRM</name>
<evidence type="ECO:0000313" key="4">
    <source>
        <dbReference type="Proteomes" id="UP000004923"/>
    </source>
</evidence>
<dbReference type="eggNOG" id="COG1894">
    <property type="taxonomic scope" value="Bacteria"/>
</dbReference>
<feature type="transmembrane region" description="Helical" evidence="1">
    <location>
        <begin position="33"/>
        <end position="49"/>
    </location>
</feature>
<dbReference type="Pfam" id="PF14691">
    <property type="entry name" value="Fer4_20"/>
    <property type="match status" value="1"/>
</dbReference>
<dbReference type="PANTHER" id="PTHR42783:SF3">
    <property type="entry name" value="GLUTAMATE SYNTHASE [NADPH] SMALL CHAIN-RELATED"/>
    <property type="match status" value="1"/>
</dbReference>
<dbReference type="InterPro" id="IPR036188">
    <property type="entry name" value="FAD/NAD-bd_sf"/>
</dbReference>
<keyword evidence="1" id="KW-1133">Transmembrane helix</keyword>
<dbReference type="SMART" id="SM00928">
    <property type="entry name" value="NADH_4Fe-4S"/>
    <property type="match status" value="1"/>
</dbReference>
<dbReference type="Gene3D" id="1.20.1440.230">
    <property type="entry name" value="NADH-ubiquinone oxidoreductase 51kDa subunit, iron-sulphur binding domain"/>
    <property type="match status" value="1"/>
</dbReference>
<dbReference type="SUPFAM" id="SSF51971">
    <property type="entry name" value="Nucleotide-binding domain"/>
    <property type="match status" value="2"/>
</dbReference>
<dbReference type="eggNOG" id="COG0493">
    <property type="taxonomic scope" value="Bacteria"/>
</dbReference>
<dbReference type="PRINTS" id="PR00419">
    <property type="entry name" value="ADXRDTASE"/>
</dbReference>
<dbReference type="SUPFAM" id="SSF140490">
    <property type="entry name" value="Nqo1C-terminal domain-like"/>
    <property type="match status" value="1"/>
</dbReference>
<dbReference type="EMBL" id="AEVN01000102">
    <property type="protein sequence ID" value="EFY04123.1"/>
    <property type="molecule type" value="Genomic_DNA"/>
</dbReference>
<dbReference type="InterPro" id="IPR037207">
    <property type="entry name" value="Nuop51_4Fe4S-bd_sf"/>
</dbReference>
<reference evidence="3 4" key="1">
    <citation type="submission" date="2011-01" db="EMBL/GenBank/DDBJ databases">
        <authorList>
            <person name="Weinstock G."/>
            <person name="Sodergren E."/>
            <person name="Clifton S."/>
            <person name="Fulton L."/>
            <person name="Fulton B."/>
            <person name="Courtney L."/>
            <person name="Fronick C."/>
            <person name="Harrison M."/>
            <person name="Strong C."/>
            <person name="Farmer C."/>
            <person name="Delahaunty K."/>
            <person name="Markovic C."/>
            <person name="Hall O."/>
            <person name="Minx P."/>
            <person name="Tomlinson C."/>
            <person name="Mitreva M."/>
            <person name="Hou S."/>
            <person name="Chen J."/>
            <person name="Wollam A."/>
            <person name="Pepin K.H."/>
            <person name="Johnson M."/>
            <person name="Bhonagiri V."/>
            <person name="Zhang X."/>
            <person name="Suruliraj S."/>
            <person name="Warren W."/>
            <person name="Chinwalla A."/>
            <person name="Mardis E.R."/>
            <person name="Wilson R.K."/>
        </authorList>
    </citation>
    <scope>NUCLEOTIDE SEQUENCE [LARGE SCALE GENOMIC DNA]</scope>
    <source>
        <strain evidence="3 4">YIT 12067</strain>
    </source>
</reference>
<protein>
    <submittedName>
        <fullName evidence="3">Pyridine nucleotide-disulfide oxidoreductase</fullName>
    </submittedName>
</protein>
<dbReference type="Pfam" id="PF07992">
    <property type="entry name" value="Pyr_redox_2"/>
    <property type="match status" value="1"/>
</dbReference>
<accession>E8LGG7</accession>
<evidence type="ECO:0000313" key="3">
    <source>
        <dbReference type="EMBL" id="EFY04123.1"/>
    </source>
</evidence>
<dbReference type="HOGENOM" id="CLU_000422_3_4_9"/>
<sequence length="668" mass="73297">MLRQQTKKALASLFCSDCYIKTIFFIIAKFSFFLYNIVYTFIYLVYAFWRKIMSRLRIETPDQAQLTVERLYKDLERHIIASPPGLCPVDLQLSFLKVCHAQTCGKCVPCRVGLAQLQNLMEDVLAGKADMHTLDLIESTAQNVANSADCAIGFEAAKMVLAGLEGFREDYINHIKKGKCSVNVHHSIPCVALCPAQVDIPGYIALVGASRYADAVKLIRKDNPFPTACGLICEHPCEARCRRSMIDAPINIRGLKRMAVDNAPSNTVPLPEKQPATNKRIAIIGGGPSGMSAAYYLELMGHHAVVFEEKSKLGGMLRYGIPAYRFPRERLQEDLDAILSTGVEVHLNTRIGNEEGDIPFEKLREEFDAVYIAIGAHTDKKIGIEGEDSHGVISAVEMLRNIGEEKMPDFKDKTVVVIGGGNVAMDCTRSSIRLGAKKVIIAYRRRQDDMTALPEEIEGAIAEGAELYGLKAPHHIEADAEGNVAALWAEPQIIGPIDAWGRARPIHADVELERIPCDVIVVAIGQGIELRPFEEAGIKIKRGTISALSSSELANNEGVFAGGDCVTGPATVIRAIAAGKVAAANIDEYLGYNHTISCDVVIPDPSIDDKRPCGRIQMHETEAGERKHTFEPIECGMTKQEACQEAGRCLRCDKFGFSTLKGGRTLKW</sequence>
<dbReference type="GO" id="GO:0016491">
    <property type="term" value="F:oxidoreductase activity"/>
    <property type="evidence" value="ECO:0007669"/>
    <property type="project" value="InterPro"/>
</dbReference>
<dbReference type="Gene3D" id="1.10.1060.10">
    <property type="entry name" value="Alpha-helical ferredoxin"/>
    <property type="match status" value="1"/>
</dbReference>
<dbReference type="SUPFAM" id="SSF46548">
    <property type="entry name" value="alpha-helical ferredoxin"/>
    <property type="match status" value="1"/>
</dbReference>
<dbReference type="InterPro" id="IPR028261">
    <property type="entry name" value="DPD_II"/>
</dbReference>
<keyword evidence="1" id="KW-0472">Membrane</keyword>
<keyword evidence="4" id="KW-1185">Reference proteome</keyword>
<dbReference type="InterPro" id="IPR023753">
    <property type="entry name" value="FAD/NAD-binding_dom"/>
</dbReference>
<feature type="domain" description="NADH-ubiquinone oxidoreductase 51kDa subunit iron-sulphur binding" evidence="2">
    <location>
        <begin position="89"/>
        <end position="134"/>
    </location>
</feature>
<dbReference type="Gene3D" id="3.50.50.60">
    <property type="entry name" value="FAD/NAD(P)-binding domain"/>
    <property type="match status" value="3"/>
</dbReference>
<proteinExistence type="predicted"/>
<dbReference type="PANTHER" id="PTHR42783">
    <property type="entry name" value="GLUTAMATE SYNTHASE [NADPH] SMALL CHAIN"/>
    <property type="match status" value="1"/>
</dbReference>
<dbReference type="InterPro" id="IPR009051">
    <property type="entry name" value="Helical_ferredxn"/>
</dbReference>
<dbReference type="GO" id="GO:0051539">
    <property type="term" value="F:4 iron, 4 sulfur cluster binding"/>
    <property type="evidence" value="ECO:0007669"/>
    <property type="project" value="InterPro"/>
</dbReference>
<evidence type="ECO:0000259" key="2">
    <source>
        <dbReference type="SMART" id="SM00928"/>
    </source>
</evidence>